<dbReference type="Proteomes" id="UP001280121">
    <property type="component" value="Unassembled WGS sequence"/>
</dbReference>
<evidence type="ECO:0000313" key="3">
    <source>
        <dbReference type="Proteomes" id="UP001280121"/>
    </source>
</evidence>
<accession>A0AAD9U1S3</accession>
<reference evidence="2" key="1">
    <citation type="journal article" date="2023" name="Plant J.">
        <title>Genome sequences and population genomics provide insights into the demographic history, inbreeding, and mutation load of two 'living fossil' tree species of Dipteronia.</title>
        <authorList>
            <person name="Feng Y."/>
            <person name="Comes H.P."/>
            <person name="Chen J."/>
            <person name="Zhu S."/>
            <person name="Lu R."/>
            <person name="Zhang X."/>
            <person name="Li P."/>
            <person name="Qiu J."/>
            <person name="Olsen K.M."/>
            <person name="Qiu Y."/>
        </authorList>
    </citation>
    <scope>NUCLEOTIDE SEQUENCE</scope>
    <source>
        <strain evidence="2">KIB01</strain>
    </source>
</reference>
<evidence type="ECO:0000256" key="1">
    <source>
        <dbReference type="SAM" id="Coils"/>
    </source>
</evidence>
<keyword evidence="1" id="KW-0175">Coiled coil</keyword>
<comment type="caution">
    <text evidence="2">The sequence shown here is derived from an EMBL/GenBank/DDBJ whole genome shotgun (WGS) entry which is preliminary data.</text>
</comment>
<feature type="coiled-coil region" evidence="1">
    <location>
        <begin position="49"/>
        <end position="80"/>
    </location>
</feature>
<name>A0AAD9U1S3_9ROSI</name>
<evidence type="ECO:0000313" key="2">
    <source>
        <dbReference type="EMBL" id="KAK2645893.1"/>
    </source>
</evidence>
<dbReference type="EMBL" id="JANJYI010000006">
    <property type="protein sequence ID" value="KAK2645893.1"/>
    <property type="molecule type" value="Genomic_DNA"/>
</dbReference>
<protein>
    <submittedName>
        <fullName evidence="2">Uncharacterized protein</fullName>
    </submittedName>
</protein>
<proteinExistence type="predicted"/>
<keyword evidence="3" id="KW-1185">Reference proteome</keyword>
<sequence>MSPTRRPSTKDVVVKIPTDFSVYSNPGQMMKEGFLESLPKKVSILISLNNKLKKEVEKTKSDSERLAKESSEKLVELKKKLLD</sequence>
<gene>
    <name evidence="2" type="ORF">Ddye_021088</name>
</gene>
<organism evidence="2 3">
    <name type="scientific">Dipteronia dyeriana</name>
    <dbReference type="NCBI Taxonomy" id="168575"/>
    <lineage>
        <taxon>Eukaryota</taxon>
        <taxon>Viridiplantae</taxon>
        <taxon>Streptophyta</taxon>
        <taxon>Embryophyta</taxon>
        <taxon>Tracheophyta</taxon>
        <taxon>Spermatophyta</taxon>
        <taxon>Magnoliopsida</taxon>
        <taxon>eudicotyledons</taxon>
        <taxon>Gunneridae</taxon>
        <taxon>Pentapetalae</taxon>
        <taxon>rosids</taxon>
        <taxon>malvids</taxon>
        <taxon>Sapindales</taxon>
        <taxon>Sapindaceae</taxon>
        <taxon>Hippocastanoideae</taxon>
        <taxon>Acereae</taxon>
        <taxon>Dipteronia</taxon>
    </lineage>
</organism>
<dbReference type="AlphaFoldDB" id="A0AAD9U1S3"/>